<dbReference type="AlphaFoldDB" id="A0AAV7M8D3"/>
<name>A0AAV7M8D3_PLEWA</name>
<dbReference type="Proteomes" id="UP001066276">
    <property type="component" value="Chromosome 10"/>
</dbReference>
<evidence type="ECO:0000313" key="1">
    <source>
        <dbReference type="EMBL" id="KAJ1099656.1"/>
    </source>
</evidence>
<sequence length="55" mass="5992">STGGHVVWFLFCSCGDCGPGALRPPNWNREQVLCVEGTSVSPSVNSAWCHGRRSW</sequence>
<protein>
    <submittedName>
        <fullName evidence="1">Uncharacterized protein</fullName>
    </submittedName>
</protein>
<comment type="caution">
    <text evidence="1">The sequence shown here is derived from an EMBL/GenBank/DDBJ whole genome shotgun (WGS) entry which is preliminary data.</text>
</comment>
<reference evidence="1" key="1">
    <citation type="journal article" date="2022" name="bioRxiv">
        <title>Sequencing and chromosome-scale assembly of the giantPleurodeles waltlgenome.</title>
        <authorList>
            <person name="Brown T."/>
            <person name="Elewa A."/>
            <person name="Iarovenko S."/>
            <person name="Subramanian E."/>
            <person name="Araus A.J."/>
            <person name="Petzold A."/>
            <person name="Susuki M."/>
            <person name="Suzuki K.-i.T."/>
            <person name="Hayashi T."/>
            <person name="Toyoda A."/>
            <person name="Oliveira C."/>
            <person name="Osipova E."/>
            <person name="Leigh N.D."/>
            <person name="Simon A."/>
            <person name="Yun M.H."/>
        </authorList>
    </citation>
    <scope>NUCLEOTIDE SEQUENCE</scope>
    <source>
        <strain evidence="1">20211129_DDA</strain>
        <tissue evidence="1">Liver</tissue>
    </source>
</reference>
<proteinExistence type="predicted"/>
<gene>
    <name evidence="1" type="ORF">NDU88_004755</name>
</gene>
<accession>A0AAV7M8D3</accession>
<dbReference type="EMBL" id="JANPWB010000014">
    <property type="protein sequence ID" value="KAJ1099656.1"/>
    <property type="molecule type" value="Genomic_DNA"/>
</dbReference>
<keyword evidence="2" id="KW-1185">Reference proteome</keyword>
<evidence type="ECO:0000313" key="2">
    <source>
        <dbReference type="Proteomes" id="UP001066276"/>
    </source>
</evidence>
<feature type="non-terminal residue" evidence="1">
    <location>
        <position position="1"/>
    </location>
</feature>
<feature type="non-terminal residue" evidence="1">
    <location>
        <position position="55"/>
    </location>
</feature>
<organism evidence="1 2">
    <name type="scientific">Pleurodeles waltl</name>
    <name type="common">Iberian ribbed newt</name>
    <dbReference type="NCBI Taxonomy" id="8319"/>
    <lineage>
        <taxon>Eukaryota</taxon>
        <taxon>Metazoa</taxon>
        <taxon>Chordata</taxon>
        <taxon>Craniata</taxon>
        <taxon>Vertebrata</taxon>
        <taxon>Euteleostomi</taxon>
        <taxon>Amphibia</taxon>
        <taxon>Batrachia</taxon>
        <taxon>Caudata</taxon>
        <taxon>Salamandroidea</taxon>
        <taxon>Salamandridae</taxon>
        <taxon>Pleurodelinae</taxon>
        <taxon>Pleurodeles</taxon>
    </lineage>
</organism>